<evidence type="ECO:0000259" key="2">
    <source>
        <dbReference type="Pfam" id="PF12697"/>
    </source>
</evidence>
<sequence>MAGPAPAVAAGDAGGEEEDGPGGADDSRPEASSAGPQRLSWGSGLVAAYPFTPDFQLEFQGSRIEAIQHLCPGHPGGTRAVAVFFPGVHGGVGPCRTPGRNYCPDALFPTVCRRLVELPGADVDCYRVSWPFMRPRVAYAVGGACRILHHALLQAMRGTPPSAPCREVRVVFVGHSLGGAVALQAAEVVARHFGADGEGGQQMEGLEIAGRGAHGRR</sequence>
<dbReference type="EMBL" id="CAUYUJ010014936">
    <property type="protein sequence ID" value="CAK0847862.1"/>
    <property type="molecule type" value="Genomic_DNA"/>
</dbReference>
<dbReference type="Proteomes" id="UP001189429">
    <property type="component" value="Unassembled WGS sequence"/>
</dbReference>
<feature type="domain" description="AB hydrolase-1" evidence="2">
    <location>
        <begin position="89"/>
        <end position="190"/>
    </location>
</feature>
<feature type="compositionally biased region" description="Low complexity" evidence="1">
    <location>
        <begin position="1"/>
        <end position="11"/>
    </location>
</feature>
<accession>A0ABN9TPL6</accession>
<feature type="region of interest" description="Disordered" evidence="1">
    <location>
        <begin position="1"/>
        <end position="39"/>
    </location>
</feature>
<name>A0ABN9TPL6_9DINO</name>
<reference evidence="3" key="1">
    <citation type="submission" date="2023-10" db="EMBL/GenBank/DDBJ databases">
        <authorList>
            <person name="Chen Y."/>
            <person name="Shah S."/>
            <person name="Dougan E. K."/>
            <person name="Thang M."/>
            <person name="Chan C."/>
        </authorList>
    </citation>
    <scope>NUCLEOTIDE SEQUENCE [LARGE SCALE GENOMIC DNA]</scope>
</reference>
<proteinExistence type="predicted"/>
<feature type="non-terminal residue" evidence="3">
    <location>
        <position position="217"/>
    </location>
</feature>
<evidence type="ECO:0000313" key="4">
    <source>
        <dbReference type="Proteomes" id="UP001189429"/>
    </source>
</evidence>
<evidence type="ECO:0000313" key="3">
    <source>
        <dbReference type="EMBL" id="CAK0847862.1"/>
    </source>
</evidence>
<gene>
    <name evidence="3" type="ORF">PCOR1329_LOCUS40955</name>
</gene>
<protein>
    <recommendedName>
        <fullName evidence="2">AB hydrolase-1 domain-containing protein</fullName>
    </recommendedName>
</protein>
<comment type="caution">
    <text evidence="3">The sequence shown here is derived from an EMBL/GenBank/DDBJ whole genome shotgun (WGS) entry which is preliminary data.</text>
</comment>
<dbReference type="Pfam" id="PF12697">
    <property type="entry name" value="Abhydrolase_6"/>
    <property type="match status" value="1"/>
</dbReference>
<dbReference type="InterPro" id="IPR029058">
    <property type="entry name" value="AB_hydrolase_fold"/>
</dbReference>
<dbReference type="SUPFAM" id="SSF53474">
    <property type="entry name" value="alpha/beta-Hydrolases"/>
    <property type="match status" value="1"/>
</dbReference>
<keyword evidence="4" id="KW-1185">Reference proteome</keyword>
<evidence type="ECO:0000256" key="1">
    <source>
        <dbReference type="SAM" id="MobiDB-lite"/>
    </source>
</evidence>
<dbReference type="InterPro" id="IPR000073">
    <property type="entry name" value="AB_hydrolase_1"/>
</dbReference>
<organism evidence="3 4">
    <name type="scientific">Prorocentrum cordatum</name>
    <dbReference type="NCBI Taxonomy" id="2364126"/>
    <lineage>
        <taxon>Eukaryota</taxon>
        <taxon>Sar</taxon>
        <taxon>Alveolata</taxon>
        <taxon>Dinophyceae</taxon>
        <taxon>Prorocentrales</taxon>
        <taxon>Prorocentraceae</taxon>
        <taxon>Prorocentrum</taxon>
    </lineage>
</organism>